<dbReference type="Proteomes" id="UP000092666">
    <property type="component" value="Unassembled WGS sequence"/>
</dbReference>
<evidence type="ECO:0000256" key="1">
    <source>
        <dbReference type="SAM" id="MobiDB-lite"/>
    </source>
</evidence>
<protein>
    <submittedName>
        <fullName evidence="2">Uncharacterized protein</fullName>
    </submittedName>
</protein>
<feature type="region of interest" description="Disordered" evidence="1">
    <location>
        <begin position="372"/>
        <end position="402"/>
    </location>
</feature>
<organism evidence="2 3">
    <name type="scientific">Kwoniella heveanensis BCC8398</name>
    <dbReference type="NCBI Taxonomy" id="1296120"/>
    <lineage>
        <taxon>Eukaryota</taxon>
        <taxon>Fungi</taxon>
        <taxon>Dikarya</taxon>
        <taxon>Basidiomycota</taxon>
        <taxon>Agaricomycotina</taxon>
        <taxon>Tremellomycetes</taxon>
        <taxon>Tremellales</taxon>
        <taxon>Cryptococcaceae</taxon>
        <taxon>Kwoniella</taxon>
    </lineage>
</organism>
<accession>A0A1B9H207</accession>
<evidence type="ECO:0000313" key="2">
    <source>
        <dbReference type="EMBL" id="OCF37319.1"/>
    </source>
</evidence>
<sequence>MPSTQHPYSSVINEDGFVEGEVQLNKVRLSFQCTPRGFSKPSNLNVNNRNVCDPSYIHHYHFGQISAVADPSAAESKRPDAELLSELNRRYGNRDVDVIGGSEVTDASREGLPARCLSFSVPRWWAVGLGQPVQTFTRNEEDFTDDPFAATTQDANNGSVWTAKQGKLTNEAAGDLKRERDDRTRYVVSGSHAPSYLTERLNLEGIVPPPDPTSLQPTTKRITCFGRDDHYVFPQGEHDLRSYGTGGNGPTVVGMRFDTTNHEGATTTMHTHFGPECKIEDVSRESRSGKVTTEAWVITRTRGPDDTATKLSSAGGNLFTEFTISKRPITPQLDTSSSAAVQSLAAFSLSPAGDTSHRMDKTFGRWFHRFGRSSSAAEANSGPSKENTEDGDESEISEKRVR</sequence>
<keyword evidence="3" id="KW-1185">Reference proteome</keyword>
<feature type="compositionally biased region" description="Polar residues" evidence="1">
    <location>
        <begin position="372"/>
        <end position="385"/>
    </location>
</feature>
<name>A0A1B9H207_9TREE</name>
<evidence type="ECO:0000313" key="3">
    <source>
        <dbReference type="Proteomes" id="UP000092666"/>
    </source>
</evidence>
<dbReference type="EMBL" id="KI669493">
    <property type="protein sequence ID" value="OCF37319.1"/>
    <property type="molecule type" value="Genomic_DNA"/>
</dbReference>
<proteinExistence type="predicted"/>
<reference evidence="2 3" key="1">
    <citation type="submission" date="2013-07" db="EMBL/GenBank/DDBJ databases">
        <title>The Genome Sequence of Cryptococcus heveanensis BCC8398.</title>
        <authorList>
            <consortium name="The Broad Institute Genome Sequencing Platform"/>
            <person name="Cuomo C."/>
            <person name="Litvintseva A."/>
            <person name="Chen Y."/>
            <person name="Heitman J."/>
            <person name="Sun S."/>
            <person name="Springer D."/>
            <person name="Dromer F."/>
            <person name="Young S.K."/>
            <person name="Zeng Q."/>
            <person name="Gargeya S."/>
            <person name="Fitzgerald M."/>
            <person name="Abouelleil A."/>
            <person name="Alvarado L."/>
            <person name="Berlin A.M."/>
            <person name="Chapman S.B."/>
            <person name="Dewar J."/>
            <person name="Goldberg J."/>
            <person name="Griggs A."/>
            <person name="Gujja S."/>
            <person name="Hansen M."/>
            <person name="Howarth C."/>
            <person name="Imamovic A."/>
            <person name="Larimer J."/>
            <person name="McCowan C."/>
            <person name="Murphy C."/>
            <person name="Pearson M."/>
            <person name="Priest M."/>
            <person name="Roberts A."/>
            <person name="Saif S."/>
            <person name="Shea T."/>
            <person name="Sykes S."/>
            <person name="Wortman J."/>
            <person name="Nusbaum C."/>
            <person name="Birren B."/>
        </authorList>
    </citation>
    <scope>NUCLEOTIDE SEQUENCE [LARGE SCALE GENOMIC DNA]</scope>
    <source>
        <strain evidence="2 3">BCC8398</strain>
    </source>
</reference>
<reference evidence="3" key="2">
    <citation type="submission" date="2013-12" db="EMBL/GenBank/DDBJ databases">
        <title>Evolution of pathogenesis and genome organization in the Tremellales.</title>
        <authorList>
            <person name="Cuomo C."/>
            <person name="Litvintseva A."/>
            <person name="Heitman J."/>
            <person name="Chen Y."/>
            <person name="Sun S."/>
            <person name="Springer D."/>
            <person name="Dromer F."/>
            <person name="Young S."/>
            <person name="Zeng Q."/>
            <person name="Chapman S."/>
            <person name="Gujja S."/>
            <person name="Saif S."/>
            <person name="Birren B."/>
        </authorList>
    </citation>
    <scope>NUCLEOTIDE SEQUENCE [LARGE SCALE GENOMIC DNA]</scope>
    <source>
        <strain evidence="3">BCC8398</strain>
    </source>
</reference>
<gene>
    <name evidence="2" type="ORF">I316_01228</name>
</gene>
<dbReference type="AlphaFoldDB" id="A0A1B9H207"/>